<accession>A0ACB0ZXI0</accession>
<comment type="caution">
    <text evidence="1">The sequence shown here is derived from an EMBL/GenBank/DDBJ whole genome shotgun (WGS) entry which is preliminary data.</text>
</comment>
<evidence type="ECO:0000313" key="2">
    <source>
        <dbReference type="Proteomes" id="UP001497535"/>
    </source>
</evidence>
<dbReference type="Proteomes" id="UP001497535">
    <property type="component" value="Unassembled WGS sequence"/>
</dbReference>
<dbReference type="EMBL" id="CAVMJV010000052">
    <property type="protein sequence ID" value="CAK5083869.1"/>
    <property type="molecule type" value="Genomic_DNA"/>
</dbReference>
<reference evidence="1" key="1">
    <citation type="submission" date="2023-11" db="EMBL/GenBank/DDBJ databases">
        <authorList>
            <person name="Poullet M."/>
        </authorList>
    </citation>
    <scope>NUCLEOTIDE SEQUENCE</scope>
    <source>
        <strain evidence="1">E1834</strain>
    </source>
</reference>
<sequence length="55" mass="5943">MPLKIGDKKFILPHPHQELLEIITQYCIGFINQQSSGHQGGTSGGNFGDTSGSEQ</sequence>
<organism evidence="1 2">
    <name type="scientific">Meloidogyne enterolobii</name>
    <name type="common">Root-knot nematode worm</name>
    <name type="synonym">Meloidogyne mayaguensis</name>
    <dbReference type="NCBI Taxonomy" id="390850"/>
    <lineage>
        <taxon>Eukaryota</taxon>
        <taxon>Metazoa</taxon>
        <taxon>Ecdysozoa</taxon>
        <taxon>Nematoda</taxon>
        <taxon>Chromadorea</taxon>
        <taxon>Rhabditida</taxon>
        <taxon>Tylenchina</taxon>
        <taxon>Tylenchomorpha</taxon>
        <taxon>Tylenchoidea</taxon>
        <taxon>Meloidogynidae</taxon>
        <taxon>Meloidogyninae</taxon>
        <taxon>Meloidogyne</taxon>
    </lineage>
</organism>
<proteinExistence type="predicted"/>
<protein>
    <submittedName>
        <fullName evidence="1">Uncharacterized protein</fullName>
    </submittedName>
</protein>
<gene>
    <name evidence="1" type="ORF">MENTE1834_LOCUS31245</name>
</gene>
<keyword evidence="2" id="KW-1185">Reference proteome</keyword>
<name>A0ACB0ZXI0_MELEN</name>
<evidence type="ECO:0000313" key="1">
    <source>
        <dbReference type="EMBL" id="CAK5083869.1"/>
    </source>
</evidence>